<proteinExistence type="predicted"/>
<gene>
    <name evidence="1" type="ORF">METZ01_LOCUS315601</name>
</gene>
<dbReference type="Gene3D" id="3.40.50.1820">
    <property type="entry name" value="alpha/beta hydrolase"/>
    <property type="match status" value="1"/>
</dbReference>
<dbReference type="AlphaFoldDB" id="A0A382NQV6"/>
<evidence type="ECO:0000313" key="1">
    <source>
        <dbReference type="EMBL" id="SVC62747.1"/>
    </source>
</evidence>
<protein>
    <submittedName>
        <fullName evidence="1">Uncharacterized protein</fullName>
    </submittedName>
</protein>
<accession>A0A382NQV6</accession>
<sequence>MGVWRNWQTRTVEGRMGQPMEVRFLSRPPRKQMTGTTILEVINSRVLRKNALGDPSLRRFPVYLPPSYTTHRTKHYPVCYMLAGFTGRGESFTHRQAFSETLPDQLDRLIK</sequence>
<organism evidence="1">
    <name type="scientific">marine metagenome</name>
    <dbReference type="NCBI Taxonomy" id="408172"/>
    <lineage>
        <taxon>unclassified sequences</taxon>
        <taxon>metagenomes</taxon>
        <taxon>ecological metagenomes</taxon>
    </lineage>
</organism>
<reference evidence="1" key="1">
    <citation type="submission" date="2018-05" db="EMBL/GenBank/DDBJ databases">
        <authorList>
            <person name="Lanie J.A."/>
            <person name="Ng W.-L."/>
            <person name="Kazmierczak K.M."/>
            <person name="Andrzejewski T.M."/>
            <person name="Davidsen T.M."/>
            <person name="Wayne K.J."/>
            <person name="Tettelin H."/>
            <person name="Glass J.I."/>
            <person name="Rusch D."/>
            <person name="Podicherti R."/>
            <person name="Tsui H.-C.T."/>
            <person name="Winkler M.E."/>
        </authorList>
    </citation>
    <scope>NUCLEOTIDE SEQUENCE</scope>
</reference>
<dbReference type="InterPro" id="IPR029058">
    <property type="entry name" value="AB_hydrolase_fold"/>
</dbReference>
<name>A0A382NQV6_9ZZZZ</name>
<feature type="non-terminal residue" evidence="1">
    <location>
        <position position="111"/>
    </location>
</feature>
<dbReference type="EMBL" id="UINC01101717">
    <property type="protein sequence ID" value="SVC62747.1"/>
    <property type="molecule type" value="Genomic_DNA"/>
</dbReference>
<dbReference type="SUPFAM" id="SSF53474">
    <property type="entry name" value="alpha/beta-Hydrolases"/>
    <property type="match status" value="1"/>
</dbReference>